<evidence type="ECO:0000313" key="2">
    <source>
        <dbReference type="EMBL" id="KAF8410557.1"/>
    </source>
</evidence>
<evidence type="ECO:0000256" key="1">
    <source>
        <dbReference type="SAM" id="MobiDB-lite"/>
    </source>
</evidence>
<dbReference type="AlphaFoldDB" id="A0A834ZXP0"/>
<reference evidence="2 3" key="1">
    <citation type="submission" date="2020-04" db="EMBL/GenBank/DDBJ databases">
        <title>Plant Genome Project.</title>
        <authorList>
            <person name="Zhang R.-G."/>
        </authorList>
    </citation>
    <scope>NUCLEOTIDE SEQUENCE [LARGE SCALE GENOMIC DNA]</scope>
    <source>
        <strain evidence="2">YNK0</strain>
        <tissue evidence="2">Leaf</tissue>
    </source>
</reference>
<evidence type="ECO:0000313" key="3">
    <source>
        <dbReference type="Proteomes" id="UP000655225"/>
    </source>
</evidence>
<organism evidence="2 3">
    <name type="scientific">Tetracentron sinense</name>
    <name type="common">Spur-leaf</name>
    <dbReference type="NCBI Taxonomy" id="13715"/>
    <lineage>
        <taxon>Eukaryota</taxon>
        <taxon>Viridiplantae</taxon>
        <taxon>Streptophyta</taxon>
        <taxon>Embryophyta</taxon>
        <taxon>Tracheophyta</taxon>
        <taxon>Spermatophyta</taxon>
        <taxon>Magnoliopsida</taxon>
        <taxon>Trochodendrales</taxon>
        <taxon>Trochodendraceae</taxon>
        <taxon>Tetracentron</taxon>
    </lineage>
</organism>
<comment type="caution">
    <text evidence="2">The sequence shown here is derived from an EMBL/GenBank/DDBJ whole genome shotgun (WGS) entry which is preliminary data.</text>
</comment>
<dbReference type="EMBL" id="JABCRI010000002">
    <property type="protein sequence ID" value="KAF8410557.1"/>
    <property type="molecule type" value="Genomic_DNA"/>
</dbReference>
<feature type="region of interest" description="Disordered" evidence="1">
    <location>
        <begin position="29"/>
        <end position="78"/>
    </location>
</feature>
<dbReference type="Proteomes" id="UP000655225">
    <property type="component" value="Unassembled WGS sequence"/>
</dbReference>
<accession>A0A834ZXP0</accession>
<name>A0A834ZXP0_TETSI</name>
<sequence length="78" mass="8284">MQGTGIGTGHDYQQQVCFIAPAARALAQRKKKGMKEKMPCGGQHKTSTTTPGGYDEAGQQHEKKGVTDVRGDVGIDVP</sequence>
<feature type="compositionally biased region" description="Basic and acidic residues" evidence="1">
    <location>
        <begin position="58"/>
        <end position="78"/>
    </location>
</feature>
<protein>
    <submittedName>
        <fullName evidence="2">Uncharacterized protein</fullName>
    </submittedName>
</protein>
<keyword evidence="3" id="KW-1185">Reference proteome</keyword>
<gene>
    <name evidence="2" type="ORF">HHK36_003088</name>
</gene>
<proteinExistence type="predicted"/>